<feature type="region of interest" description="Disordered" evidence="1">
    <location>
        <begin position="17"/>
        <end position="120"/>
    </location>
</feature>
<gene>
    <name evidence="2" type="ORF">RJT34_06648</name>
</gene>
<proteinExistence type="predicted"/>
<dbReference type="AlphaFoldDB" id="A0AAN9K2I2"/>
<feature type="compositionally biased region" description="Polar residues" evidence="1">
    <location>
        <begin position="81"/>
        <end position="91"/>
    </location>
</feature>
<evidence type="ECO:0000256" key="1">
    <source>
        <dbReference type="SAM" id="MobiDB-lite"/>
    </source>
</evidence>
<reference evidence="2 3" key="1">
    <citation type="submission" date="2024-01" db="EMBL/GenBank/DDBJ databases">
        <title>The genomes of 5 underutilized Papilionoideae crops provide insights into root nodulation and disease resistance.</title>
        <authorList>
            <person name="Yuan L."/>
        </authorList>
    </citation>
    <scope>NUCLEOTIDE SEQUENCE [LARGE SCALE GENOMIC DNA]</scope>
    <source>
        <strain evidence="2">LY-2023</strain>
        <tissue evidence="2">Leaf</tissue>
    </source>
</reference>
<evidence type="ECO:0000313" key="3">
    <source>
        <dbReference type="Proteomes" id="UP001359559"/>
    </source>
</evidence>
<comment type="caution">
    <text evidence="2">The sequence shown here is derived from an EMBL/GenBank/DDBJ whole genome shotgun (WGS) entry which is preliminary data.</text>
</comment>
<accession>A0AAN9K2I2</accession>
<dbReference type="EMBL" id="JAYKXN010000002">
    <property type="protein sequence ID" value="KAK7309705.1"/>
    <property type="molecule type" value="Genomic_DNA"/>
</dbReference>
<sequence length="120" mass="13243">MLIEHPTCRKYNQIGSFKGVDKHSSNGSCVVPQVNEGRNKNKVKPMRKSHDKPIGKSHAASMSTHTKDLNRGVSILKLNPPQCNTKNNSGKITPDGRSESSWSIPPVSRPNSRKDAKEKV</sequence>
<dbReference type="Proteomes" id="UP001359559">
    <property type="component" value="Unassembled WGS sequence"/>
</dbReference>
<keyword evidence="3" id="KW-1185">Reference proteome</keyword>
<protein>
    <submittedName>
        <fullName evidence="2">Uncharacterized protein</fullName>
    </submittedName>
</protein>
<name>A0AAN9K2I2_CLITE</name>
<organism evidence="2 3">
    <name type="scientific">Clitoria ternatea</name>
    <name type="common">Butterfly pea</name>
    <dbReference type="NCBI Taxonomy" id="43366"/>
    <lineage>
        <taxon>Eukaryota</taxon>
        <taxon>Viridiplantae</taxon>
        <taxon>Streptophyta</taxon>
        <taxon>Embryophyta</taxon>
        <taxon>Tracheophyta</taxon>
        <taxon>Spermatophyta</taxon>
        <taxon>Magnoliopsida</taxon>
        <taxon>eudicotyledons</taxon>
        <taxon>Gunneridae</taxon>
        <taxon>Pentapetalae</taxon>
        <taxon>rosids</taxon>
        <taxon>fabids</taxon>
        <taxon>Fabales</taxon>
        <taxon>Fabaceae</taxon>
        <taxon>Papilionoideae</taxon>
        <taxon>50 kb inversion clade</taxon>
        <taxon>NPAAA clade</taxon>
        <taxon>indigoferoid/millettioid clade</taxon>
        <taxon>Phaseoleae</taxon>
        <taxon>Clitoria</taxon>
    </lineage>
</organism>
<evidence type="ECO:0000313" key="2">
    <source>
        <dbReference type="EMBL" id="KAK7309705.1"/>
    </source>
</evidence>
<feature type="compositionally biased region" description="Basic residues" evidence="1">
    <location>
        <begin position="40"/>
        <end position="50"/>
    </location>
</feature>